<organism evidence="3 4">
    <name type="scientific">Solanum verrucosum</name>
    <dbReference type="NCBI Taxonomy" id="315347"/>
    <lineage>
        <taxon>Eukaryota</taxon>
        <taxon>Viridiplantae</taxon>
        <taxon>Streptophyta</taxon>
        <taxon>Embryophyta</taxon>
        <taxon>Tracheophyta</taxon>
        <taxon>Spermatophyta</taxon>
        <taxon>Magnoliopsida</taxon>
        <taxon>eudicotyledons</taxon>
        <taxon>Gunneridae</taxon>
        <taxon>Pentapetalae</taxon>
        <taxon>asterids</taxon>
        <taxon>lamiids</taxon>
        <taxon>Solanales</taxon>
        <taxon>Solanaceae</taxon>
        <taxon>Solanoideae</taxon>
        <taxon>Solaneae</taxon>
        <taxon>Solanum</taxon>
    </lineage>
</organism>
<keyword evidence="2" id="KW-1133">Transmembrane helix</keyword>
<sequence>MVKRTMSRRKLISVKSTREKVMFFLFLLWITSHLLNFVGIKWFIHMIFSDVDASMDKTKRGLLTLRGSSAGKGLGQSPLGRRFEPQQGHWRHYKPAASPGTRGTNRGGPALKQRDPVGTASRVHKATPGNHADKLTS</sequence>
<gene>
    <name evidence="3" type="ORF">MTR67_017226</name>
</gene>
<reference evidence="3" key="1">
    <citation type="submission" date="2023-08" db="EMBL/GenBank/DDBJ databases">
        <title>A de novo genome assembly of Solanum verrucosum Schlechtendal, a Mexican diploid species geographically isolated from the other diploid A-genome species in potato relatives.</title>
        <authorList>
            <person name="Hosaka K."/>
        </authorList>
    </citation>
    <scope>NUCLEOTIDE SEQUENCE</scope>
    <source>
        <tissue evidence="3">Young leaves</tissue>
    </source>
</reference>
<keyword evidence="4" id="KW-1185">Reference proteome</keyword>
<accession>A0AAF0TLA3</accession>
<feature type="transmembrane region" description="Helical" evidence="2">
    <location>
        <begin position="21"/>
        <end position="44"/>
    </location>
</feature>
<protein>
    <submittedName>
        <fullName evidence="3">Uncharacterized protein</fullName>
    </submittedName>
</protein>
<evidence type="ECO:0000313" key="4">
    <source>
        <dbReference type="Proteomes" id="UP001234989"/>
    </source>
</evidence>
<dbReference type="AlphaFoldDB" id="A0AAF0TLA3"/>
<dbReference type="Proteomes" id="UP001234989">
    <property type="component" value="Chromosome 4"/>
</dbReference>
<evidence type="ECO:0000256" key="1">
    <source>
        <dbReference type="SAM" id="MobiDB-lite"/>
    </source>
</evidence>
<evidence type="ECO:0000313" key="3">
    <source>
        <dbReference type="EMBL" id="WMV23841.1"/>
    </source>
</evidence>
<proteinExistence type="predicted"/>
<name>A0AAF0TLA3_SOLVR</name>
<keyword evidence="2" id="KW-0812">Transmembrane</keyword>
<keyword evidence="2" id="KW-0472">Membrane</keyword>
<feature type="region of interest" description="Disordered" evidence="1">
    <location>
        <begin position="66"/>
        <end position="137"/>
    </location>
</feature>
<dbReference type="EMBL" id="CP133615">
    <property type="protein sequence ID" value="WMV23841.1"/>
    <property type="molecule type" value="Genomic_DNA"/>
</dbReference>
<evidence type="ECO:0000256" key="2">
    <source>
        <dbReference type="SAM" id="Phobius"/>
    </source>
</evidence>